<dbReference type="Gene3D" id="3.40.50.300">
    <property type="entry name" value="P-loop containing nucleotide triphosphate hydrolases"/>
    <property type="match status" value="2"/>
</dbReference>
<organism evidence="13 14">
    <name type="scientific">Comamonas terrae</name>
    <dbReference type="NCBI Taxonomy" id="673548"/>
    <lineage>
        <taxon>Bacteria</taxon>
        <taxon>Pseudomonadati</taxon>
        <taxon>Pseudomonadota</taxon>
        <taxon>Betaproteobacteria</taxon>
        <taxon>Burkholderiales</taxon>
        <taxon>Comamonadaceae</taxon>
        <taxon>Comamonas</taxon>
    </lineage>
</organism>
<keyword evidence="1" id="KW-0547">Nucleotide-binding</keyword>
<dbReference type="InterPro" id="IPR011545">
    <property type="entry name" value="DEAD/DEAH_box_helicase_dom"/>
</dbReference>
<dbReference type="Pfam" id="PF00270">
    <property type="entry name" value="DEAD"/>
    <property type="match status" value="1"/>
</dbReference>
<comment type="caution">
    <text evidence="13">The sequence shown here is derived from an EMBL/GenBank/DDBJ whole genome shotgun (WGS) entry which is preliminary data.</text>
</comment>
<dbReference type="InterPro" id="IPR052511">
    <property type="entry name" value="ATP-dep_Helicase"/>
</dbReference>
<evidence type="ECO:0000313" key="13">
    <source>
        <dbReference type="EMBL" id="MFD2756175.1"/>
    </source>
</evidence>
<dbReference type="SUPFAM" id="SSF52540">
    <property type="entry name" value="P-loop containing nucleoside triphosphate hydrolases"/>
    <property type="match status" value="1"/>
</dbReference>
<keyword evidence="5" id="KW-0067">ATP-binding</keyword>
<feature type="region of interest" description="Disordered" evidence="10">
    <location>
        <begin position="1"/>
        <end position="22"/>
    </location>
</feature>
<evidence type="ECO:0000256" key="6">
    <source>
        <dbReference type="ARBA" id="ARBA00023125"/>
    </source>
</evidence>
<name>A0ABW5UUS7_9BURK</name>
<evidence type="ECO:0000256" key="8">
    <source>
        <dbReference type="ARBA" id="ARBA00023235"/>
    </source>
</evidence>
<dbReference type="InterPro" id="IPR045628">
    <property type="entry name" value="Lhr_WH_dom"/>
</dbReference>
<dbReference type="InterPro" id="IPR001650">
    <property type="entry name" value="Helicase_C-like"/>
</dbReference>
<evidence type="ECO:0000256" key="9">
    <source>
        <dbReference type="ARBA" id="ARBA00093467"/>
    </source>
</evidence>
<dbReference type="InterPro" id="IPR013701">
    <property type="entry name" value="Lhr-like_DEAD/DEAH_assoc"/>
</dbReference>
<accession>A0ABW5UUS7</accession>
<comment type="similarity">
    <text evidence="9">Belongs to the Lhr helicase family. Lhr-Core subfamily.</text>
</comment>
<keyword evidence="8" id="KW-0413">Isomerase</keyword>
<dbReference type="PIRSF" id="PIRSF037307">
    <property type="entry name" value="Lhr-like_helic_prd"/>
    <property type="match status" value="1"/>
</dbReference>
<evidence type="ECO:0000259" key="11">
    <source>
        <dbReference type="PROSITE" id="PS51192"/>
    </source>
</evidence>
<dbReference type="PANTHER" id="PTHR47962">
    <property type="entry name" value="ATP-DEPENDENT HELICASE LHR-RELATED-RELATED"/>
    <property type="match status" value="1"/>
</dbReference>
<protein>
    <submittedName>
        <fullName evidence="13">Ligase-associated DNA damage response DEXH box helicase</fullName>
    </submittedName>
</protein>
<dbReference type="InterPro" id="IPR014001">
    <property type="entry name" value="Helicase_ATP-bd"/>
</dbReference>
<dbReference type="Pfam" id="PF00271">
    <property type="entry name" value="Helicase_C"/>
    <property type="match status" value="1"/>
</dbReference>
<evidence type="ECO:0000256" key="3">
    <source>
        <dbReference type="ARBA" id="ARBA00022801"/>
    </source>
</evidence>
<feature type="domain" description="Helicase ATP-binding" evidence="11">
    <location>
        <begin position="50"/>
        <end position="219"/>
    </location>
</feature>
<evidence type="ECO:0000256" key="10">
    <source>
        <dbReference type="SAM" id="MobiDB-lite"/>
    </source>
</evidence>
<dbReference type="RefSeq" id="WP_083526762.1">
    <property type="nucleotide sequence ID" value="NZ_BCNT01000020.1"/>
</dbReference>
<evidence type="ECO:0000256" key="1">
    <source>
        <dbReference type="ARBA" id="ARBA00022741"/>
    </source>
</evidence>
<dbReference type="InterPro" id="IPR017170">
    <property type="entry name" value="Lhr-like"/>
</dbReference>
<evidence type="ECO:0000259" key="12">
    <source>
        <dbReference type="PROSITE" id="PS51194"/>
    </source>
</evidence>
<evidence type="ECO:0000256" key="7">
    <source>
        <dbReference type="ARBA" id="ARBA00023204"/>
    </source>
</evidence>
<dbReference type="SMART" id="SM00487">
    <property type="entry name" value="DEXDc"/>
    <property type="match status" value="1"/>
</dbReference>
<keyword evidence="6" id="KW-0238">DNA-binding</keyword>
<keyword evidence="3" id="KW-0378">Hydrolase</keyword>
<dbReference type="Pfam" id="PF19306">
    <property type="entry name" value="WHD_Lhr"/>
    <property type="match status" value="1"/>
</dbReference>
<feature type="region of interest" description="Disordered" evidence="10">
    <location>
        <begin position="843"/>
        <end position="878"/>
    </location>
</feature>
<proteinExistence type="inferred from homology"/>
<evidence type="ECO:0000256" key="5">
    <source>
        <dbReference type="ARBA" id="ARBA00022840"/>
    </source>
</evidence>
<keyword evidence="2" id="KW-0227">DNA damage</keyword>
<dbReference type="EMBL" id="JBHUMV010000009">
    <property type="protein sequence ID" value="MFD2756175.1"/>
    <property type="molecule type" value="Genomic_DNA"/>
</dbReference>
<evidence type="ECO:0000256" key="2">
    <source>
        <dbReference type="ARBA" id="ARBA00022763"/>
    </source>
</evidence>
<keyword evidence="7" id="KW-0234">DNA repair</keyword>
<dbReference type="PANTHER" id="PTHR47962:SF3">
    <property type="entry name" value="LARGE ATP-DEPENDENT HELICASE-RELATED PROTEIN"/>
    <property type="match status" value="1"/>
</dbReference>
<dbReference type="Proteomes" id="UP001597463">
    <property type="component" value="Unassembled WGS sequence"/>
</dbReference>
<dbReference type="InterPro" id="IPR027417">
    <property type="entry name" value="P-loop_NTPase"/>
</dbReference>
<feature type="domain" description="Helicase C-terminal" evidence="12">
    <location>
        <begin position="273"/>
        <end position="432"/>
    </location>
</feature>
<reference evidence="14" key="1">
    <citation type="journal article" date="2019" name="Int. J. Syst. Evol. Microbiol.">
        <title>The Global Catalogue of Microorganisms (GCM) 10K type strain sequencing project: providing services to taxonomists for standard genome sequencing and annotation.</title>
        <authorList>
            <consortium name="The Broad Institute Genomics Platform"/>
            <consortium name="The Broad Institute Genome Sequencing Center for Infectious Disease"/>
            <person name="Wu L."/>
            <person name="Ma J."/>
        </authorList>
    </citation>
    <scope>NUCLEOTIDE SEQUENCE [LARGE SCALE GENOMIC DNA]</scope>
    <source>
        <strain evidence="14">TISTR 1906</strain>
    </source>
</reference>
<keyword evidence="4" id="KW-0347">Helicase</keyword>
<dbReference type="NCBIfam" id="TIGR04121">
    <property type="entry name" value="DEXH_lig_assoc"/>
    <property type="match status" value="1"/>
</dbReference>
<dbReference type="PROSITE" id="PS51192">
    <property type="entry name" value="HELICASE_ATP_BIND_1"/>
    <property type="match status" value="1"/>
</dbReference>
<feature type="compositionally biased region" description="Pro residues" evidence="10">
    <location>
        <begin position="10"/>
        <end position="19"/>
    </location>
</feature>
<dbReference type="GO" id="GO:0016874">
    <property type="term" value="F:ligase activity"/>
    <property type="evidence" value="ECO:0007669"/>
    <property type="project" value="UniProtKB-KW"/>
</dbReference>
<sequence length="878" mass="96907">MNRRESRPSAAPPGRPNPPSARALQRAGWRWREWLGSQGIAPAVFQQQAWRAYAAGKSGLISAPTGRGKTLAALGGPLIQAMAEEQTPRTATVQGFRMLWITPLRTLASDTRERITQPVAAMLPHWQVAMRTGDAGARDKRLSDTGKAQLLVITPESLAILLSHERSHAQFMDLRCIIVDEWHELLPSKRGVLLQLNLARIQALAPQARVWALSATIGNLRQAGDVLLSAWSGARPELIQDARPKPFHLHTIAPPLHTRLPWAGHLGLANLGEVAKLVFGTRSSIVFTNTRAQAELWHTALASIWAEDAATLAIHHGSLDQQVRLDVEQRLRAGTLRCVVATSSLDLGVDFPAVDRVIQVGGARSVARMVQRAGRAKHRPGTAVHVDAVATQALELAEFAAVRELAQAQIYENREPLSLCFDVLSQHAMSMALAGGFDARQLYDEVRRTAAFRELSPAQWNSVLAFLEHGSDSLVQYPQYERLQCSQGFCTPANTAVSRMHRMGIGTITAHGAVSVQYLRGARLGTVDESFIARLNRGDVFNFAGRSLQLIRLENQTAWVRRSAGASAHTATWSGSLMPMSSRLGARMQKLMYEAARSSAQGEVPPTRELQWLVPILSLQAQRSLVPDEGQLLIEQVGTQQDGKARPLFFYPFAGRVAHEGLAVLIATRLAQLHANTFSWACNEIGLMIQPALPISAQDVDWREIFRTADLNDDLRTAVNFGELARKRFKEVAQIAGLVQTRVPGKKSRTSNRQLQVSAGLLFDVLSKYDPEHLLLRQARQEALEQELHLPTMERVLAHMEHCEIMLKHPARHTPFSFGLSAESFRGHVSNETWNDRVRRMCEQQERDAETGSAGRRAASSPGKHLGKHAKPAAQGRQ</sequence>
<evidence type="ECO:0000256" key="4">
    <source>
        <dbReference type="ARBA" id="ARBA00022806"/>
    </source>
</evidence>
<dbReference type="PROSITE" id="PS51194">
    <property type="entry name" value="HELICASE_CTER"/>
    <property type="match status" value="1"/>
</dbReference>
<evidence type="ECO:0000313" key="14">
    <source>
        <dbReference type="Proteomes" id="UP001597463"/>
    </source>
</evidence>
<gene>
    <name evidence="13" type="ORF">ACFSW6_19055</name>
</gene>
<keyword evidence="14" id="KW-1185">Reference proteome</keyword>
<dbReference type="InterPro" id="IPR026362">
    <property type="entry name" value="DEXH_lig_assoc"/>
</dbReference>
<keyword evidence="13" id="KW-0436">Ligase</keyword>
<dbReference type="SMART" id="SM00490">
    <property type="entry name" value="HELICc"/>
    <property type="match status" value="1"/>
</dbReference>
<dbReference type="Pfam" id="PF08494">
    <property type="entry name" value="DEAD_assoc"/>
    <property type="match status" value="1"/>
</dbReference>